<dbReference type="GO" id="GO:0005737">
    <property type="term" value="C:cytoplasm"/>
    <property type="evidence" value="ECO:0007669"/>
    <property type="project" value="TreeGrafter"/>
</dbReference>
<comment type="cofactor">
    <cofactor evidence="2">
        <name>Zn(2+)</name>
        <dbReference type="ChEBI" id="CHEBI:29105"/>
    </cofactor>
</comment>
<dbReference type="InterPro" id="IPR006293">
    <property type="entry name" value="DNA_helicase_ATP-dep_RecQ_bac"/>
</dbReference>
<dbReference type="SMART" id="SM00487">
    <property type="entry name" value="DEXDc"/>
    <property type="match status" value="1"/>
</dbReference>
<protein>
    <recommendedName>
        <fullName evidence="16">DNA helicase RecQ</fullName>
        <ecNumber evidence="16">5.6.2.4</ecNumber>
    </recommendedName>
</protein>
<dbReference type="Pfam" id="PF16124">
    <property type="entry name" value="RecQ_Zn_bind"/>
    <property type="match status" value="1"/>
</dbReference>
<reference evidence="20 21" key="1">
    <citation type="submission" date="2017-10" db="EMBL/GenBank/DDBJ databases">
        <title>The draft genome sequence of Lewinella nigricans NBRC 102662.</title>
        <authorList>
            <person name="Wang K."/>
        </authorList>
    </citation>
    <scope>NUCLEOTIDE SEQUENCE [LARGE SCALE GENOMIC DNA]</scope>
    <source>
        <strain evidence="20 21">NBRC 102662</strain>
    </source>
</reference>
<dbReference type="Pfam" id="PF09382">
    <property type="entry name" value="RQC"/>
    <property type="match status" value="1"/>
</dbReference>
<sequence length="707" mass="81219">MDISSAKAALKKYFGYDNFRPMQADIIENILQKQDCVVLMPTGGGKSICYQIPSVILPGCSVVVSPLISLMKDQVEGLRSNGIKASFLNSSLNSSEQRLVEEEFFQSQIDLLYVSPEKLLSQEFFPLLKRANVNLFAIDEAHCISSWGHDFRPEYTQLGFLKRQFPDIPVVALTATADKITRRDIMDKLQLEDPQLFIASFDRPNLSLEVRPGQKRLEQILAFIAQRPKDSGIIYCLSRKRTEEMAAKLNDRGFRAAHYHAGMSPADRDQVQEDFINDNIPIICATIAFGMGIDKSNVRWIIHYNLPKNIEGYYQEIGRAGRDGAKAATLLFYSFADVSLMQDIIQKNESENTEVQLAKLERMQQYAESLACRRRILLNYFGEDLNENCGNCDICKNPPEYIDGTVIAQKALSAVYRLKEQVGVNMLINVLRASGRREIMERGYDKIKTYGAGRDIPFVEWRDYMHQLINLGYLEVAHDQHNVLKLTPASKRALFDQEAVQLVKMTTVKERLKAEKAKAKASAPKSTRQRTRDELFEELRQLRKRLAQERGIPPYLVFSDATLEEMSATRAMNDLDMQRVSGVGQRKLQLYGDEFQEAIRDYVRRNSNHISGSTVLVTYDFYKENLSIEEIARERNLSPATVYSHLEELIKNGYEVDIYRYISKEEAERVWKSRKYVEQPARLKDLYELMNREIPYEKIRLALAYSK</sequence>
<evidence type="ECO:0000256" key="1">
    <source>
        <dbReference type="ARBA" id="ARBA00001946"/>
    </source>
</evidence>
<dbReference type="GO" id="GO:0006310">
    <property type="term" value="P:DNA recombination"/>
    <property type="evidence" value="ECO:0007669"/>
    <property type="project" value="UniProtKB-UniRule"/>
</dbReference>
<evidence type="ECO:0000256" key="15">
    <source>
        <dbReference type="ARBA" id="ARBA00034617"/>
    </source>
</evidence>
<dbReference type="InterPro" id="IPR014001">
    <property type="entry name" value="Helicase_ATP-bd"/>
</dbReference>
<organism evidence="20 21">
    <name type="scientific">Flavilitoribacter nigricans (strain ATCC 23147 / DSM 23189 / NBRC 102662 / NCIMB 1420 / SS-2)</name>
    <name type="common">Lewinella nigricans</name>
    <dbReference type="NCBI Taxonomy" id="1122177"/>
    <lineage>
        <taxon>Bacteria</taxon>
        <taxon>Pseudomonadati</taxon>
        <taxon>Bacteroidota</taxon>
        <taxon>Saprospiria</taxon>
        <taxon>Saprospirales</taxon>
        <taxon>Lewinellaceae</taxon>
        <taxon>Flavilitoribacter</taxon>
    </lineage>
</organism>
<feature type="domain" description="HRDC" evidence="17">
    <location>
        <begin position="529"/>
        <end position="609"/>
    </location>
</feature>
<accession>A0A2D0N2Z6</accession>
<evidence type="ECO:0000256" key="5">
    <source>
        <dbReference type="ARBA" id="ARBA00022741"/>
    </source>
</evidence>
<evidence type="ECO:0000256" key="7">
    <source>
        <dbReference type="ARBA" id="ARBA00022801"/>
    </source>
</evidence>
<dbReference type="Gene3D" id="3.40.50.300">
    <property type="entry name" value="P-loop containing nucleotide triphosphate hydrolases"/>
    <property type="match status" value="2"/>
</dbReference>
<dbReference type="PROSITE" id="PS50967">
    <property type="entry name" value="HRDC"/>
    <property type="match status" value="1"/>
</dbReference>
<dbReference type="Pfam" id="PF00271">
    <property type="entry name" value="Helicase_C"/>
    <property type="match status" value="1"/>
</dbReference>
<dbReference type="RefSeq" id="WP_099153767.1">
    <property type="nucleotide sequence ID" value="NZ_PDUD01000036.1"/>
</dbReference>
<keyword evidence="6" id="KW-0227">DNA damage</keyword>
<proteinExistence type="inferred from homology"/>
<dbReference type="PROSITE" id="PS51192">
    <property type="entry name" value="HELICASE_ATP_BIND_1"/>
    <property type="match status" value="1"/>
</dbReference>
<dbReference type="EC" id="5.6.2.4" evidence="16"/>
<dbReference type="OrthoDB" id="9763310at2"/>
<keyword evidence="10" id="KW-0067">ATP-binding</keyword>
<dbReference type="GO" id="GO:0005524">
    <property type="term" value="F:ATP binding"/>
    <property type="evidence" value="ECO:0007669"/>
    <property type="project" value="UniProtKB-KW"/>
</dbReference>
<comment type="cofactor">
    <cofactor evidence="1">
        <name>Mg(2+)</name>
        <dbReference type="ChEBI" id="CHEBI:18420"/>
    </cofactor>
</comment>
<evidence type="ECO:0000313" key="21">
    <source>
        <dbReference type="Proteomes" id="UP000223913"/>
    </source>
</evidence>
<dbReference type="GO" id="GO:0030894">
    <property type="term" value="C:replisome"/>
    <property type="evidence" value="ECO:0007669"/>
    <property type="project" value="TreeGrafter"/>
</dbReference>
<dbReference type="CDD" id="cd18794">
    <property type="entry name" value="SF2_C_RecQ"/>
    <property type="match status" value="1"/>
</dbReference>
<dbReference type="GO" id="GO:0043590">
    <property type="term" value="C:bacterial nucleoid"/>
    <property type="evidence" value="ECO:0007669"/>
    <property type="project" value="TreeGrafter"/>
</dbReference>
<dbReference type="InterPro" id="IPR011545">
    <property type="entry name" value="DEAD/DEAH_box_helicase_dom"/>
</dbReference>
<dbReference type="Gene3D" id="1.10.10.1390">
    <property type="entry name" value="ATP-dependent DNA helicase RecQ"/>
    <property type="match status" value="1"/>
</dbReference>
<evidence type="ECO:0000259" key="17">
    <source>
        <dbReference type="PROSITE" id="PS50967"/>
    </source>
</evidence>
<keyword evidence="8 20" id="KW-0347">Helicase</keyword>
<gene>
    <name evidence="20" type="primary">recQ</name>
    <name evidence="20" type="ORF">CRP01_30060</name>
</gene>
<dbReference type="InterPro" id="IPR036390">
    <property type="entry name" value="WH_DNA-bd_sf"/>
</dbReference>
<dbReference type="InterPro" id="IPR027417">
    <property type="entry name" value="P-loop_NTPase"/>
</dbReference>
<dbReference type="InterPro" id="IPR004589">
    <property type="entry name" value="DNA_helicase_ATP-dep_RecQ"/>
</dbReference>
<dbReference type="SUPFAM" id="SSF47819">
    <property type="entry name" value="HRDC-like"/>
    <property type="match status" value="1"/>
</dbReference>
<name>A0A2D0N2Z6_FLAN2</name>
<dbReference type="NCBIfam" id="TIGR01389">
    <property type="entry name" value="recQ"/>
    <property type="match status" value="1"/>
</dbReference>
<dbReference type="PANTHER" id="PTHR13710">
    <property type="entry name" value="DNA HELICASE RECQ FAMILY MEMBER"/>
    <property type="match status" value="1"/>
</dbReference>
<dbReference type="Pfam" id="PF14493">
    <property type="entry name" value="HTH_40"/>
    <property type="match status" value="1"/>
</dbReference>
<dbReference type="GO" id="GO:0009432">
    <property type="term" value="P:SOS response"/>
    <property type="evidence" value="ECO:0007669"/>
    <property type="project" value="UniProtKB-UniRule"/>
</dbReference>
<dbReference type="Gene3D" id="1.10.150.80">
    <property type="entry name" value="HRDC domain"/>
    <property type="match status" value="1"/>
</dbReference>
<keyword evidence="21" id="KW-1185">Reference proteome</keyword>
<evidence type="ECO:0000313" key="20">
    <source>
        <dbReference type="EMBL" id="PHN02827.1"/>
    </source>
</evidence>
<evidence type="ECO:0000256" key="12">
    <source>
        <dbReference type="ARBA" id="ARBA00023172"/>
    </source>
</evidence>
<dbReference type="SMART" id="SM00956">
    <property type="entry name" value="RQC"/>
    <property type="match status" value="1"/>
</dbReference>
<evidence type="ECO:0000256" key="9">
    <source>
        <dbReference type="ARBA" id="ARBA00022833"/>
    </source>
</evidence>
<comment type="caution">
    <text evidence="20">The sequence shown here is derived from an EMBL/GenBank/DDBJ whole genome shotgun (WGS) entry which is preliminary data.</text>
</comment>
<dbReference type="CDD" id="cd17920">
    <property type="entry name" value="DEXHc_RecQ"/>
    <property type="match status" value="1"/>
</dbReference>
<evidence type="ECO:0000256" key="16">
    <source>
        <dbReference type="NCBIfam" id="TIGR01389"/>
    </source>
</evidence>
<keyword evidence="9" id="KW-0862">Zinc</keyword>
<feature type="domain" description="Helicase C-terminal" evidence="19">
    <location>
        <begin position="216"/>
        <end position="361"/>
    </location>
</feature>
<dbReference type="PANTHER" id="PTHR13710:SF105">
    <property type="entry name" value="ATP-DEPENDENT DNA HELICASE Q1"/>
    <property type="match status" value="1"/>
</dbReference>
<keyword evidence="7" id="KW-0378">Hydrolase</keyword>
<dbReference type="GO" id="GO:0016787">
    <property type="term" value="F:hydrolase activity"/>
    <property type="evidence" value="ECO:0007669"/>
    <property type="project" value="UniProtKB-KW"/>
</dbReference>
<dbReference type="GO" id="GO:0043138">
    <property type="term" value="F:3'-5' DNA helicase activity"/>
    <property type="evidence" value="ECO:0007669"/>
    <property type="project" value="UniProtKB-EC"/>
</dbReference>
<dbReference type="GO" id="GO:0046872">
    <property type="term" value="F:metal ion binding"/>
    <property type="evidence" value="ECO:0007669"/>
    <property type="project" value="UniProtKB-KW"/>
</dbReference>
<dbReference type="InterPro" id="IPR029491">
    <property type="entry name" value="Helicase_HTH"/>
</dbReference>
<dbReference type="SUPFAM" id="SSF52540">
    <property type="entry name" value="P-loop containing nucleoside triphosphate hydrolases"/>
    <property type="match status" value="1"/>
</dbReference>
<evidence type="ECO:0000256" key="3">
    <source>
        <dbReference type="ARBA" id="ARBA00005446"/>
    </source>
</evidence>
<dbReference type="Gene3D" id="1.10.10.10">
    <property type="entry name" value="Winged helix-like DNA-binding domain superfamily/Winged helix DNA-binding domain"/>
    <property type="match status" value="1"/>
</dbReference>
<evidence type="ECO:0000256" key="13">
    <source>
        <dbReference type="ARBA" id="ARBA00023204"/>
    </source>
</evidence>
<evidence type="ECO:0000256" key="6">
    <source>
        <dbReference type="ARBA" id="ARBA00022763"/>
    </source>
</evidence>
<keyword evidence="12" id="KW-0233">DNA recombination</keyword>
<dbReference type="EMBL" id="PDUD01000036">
    <property type="protein sequence ID" value="PHN02827.1"/>
    <property type="molecule type" value="Genomic_DNA"/>
</dbReference>
<comment type="catalytic activity">
    <reaction evidence="15">
        <text>Couples ATP hydrolysis with the unwinding of duplex DNA by translocating in the 3'-5' direction.</text>
        <dbReference type="EC" id="5.6.2.4"/>
    </reaction>
</comment>
<dbReference type="Proteomes" id="UP000223913">
    <property type="component" value="Unassembled WGS sequence"/>
</dbReference>
<dbReference type="InterPro" id="IPR001650">
    <property type="entry name" value="Helicase_C-like"/>
</dbReference>
<evidence type="ECO:0000256" key="4">
    <source>
        <dbReference type="ARBA" id="ARBA00022723"/>
    </source>
</evidence>
<dbReference type="InterPro" id="IPR036388">
    <property type="entry name" value="WH-like_DNA-bd_sf"/>
</dbReference>
<evidence type="ECO:0000256" key="10">
    <source>
        <dbReference type="ARBA" id="ARBA00022840"/>
    </source>
</evidence>
<dbReference type="AlphaFoldDB" id="A0A2D0N2Z6"/>
<dbReference type="InterPro" id="IPR018982">
    <property type="entry name" value="RQC_domain"/>
</dbReference>
<evidence type="ECO:0000256" key="2">
    <source>
        <dbReference type="ARBA" id="ARBA00001947"/>
    </source>
</evidence>
<comment type="similarity">
    <text evidence="3">Belongs to the helicase family. RecQ subfamily.</text>
</comment>
<dbReference type="FunFam" id="3.40.50.300:FF:000156">
    <property type="entry name" value="ATP-dependent DNA helicase recQ"/>
    <property type="match status" value="1"/>
</dbReference>
<dbReference type="Pfam" id="PF00570">
    <property type="entry name" value="HRDC"/>
    <property type="match status" value="1"/>
</dbReference>
<feature type="domain" description="Helicase ATP-binding" evidence="18">
    <location>
        <begin position="27"/>
        <end position="195"/>
    </location>
</feature>
<dbReference type="FunFam" id="3.40.50.300:FF:000296">
    <property type="entry name" value="ATP-dependent DNA helicase RecQ"/>
    <property type="match status" value="1"/>
</dbReference>
<dbReference type="SMART" id="SM00490">
    <property type="entry name" value="HELICc"/>
    <property type="match status" value="1"/>
</dbReference>
<dbReference type="InterPro" id="IPR002121">
    <property type="entry name" value="HRDC_dom"/>
</dbReference>
<dbReference type="InterPro" id="IPR044876">
    <property type="entry name" value="HRDC_dom_sf"/>
</dbReference>
<dbReference type="SUPFAM" id="SSF46785">
    <property type="entry name" value="Winged helix' DNA-binding domain"/>
    <property type="match status" value="1"/>
</dbReference>
<evidence type="ECO:0000259" key="19">
    <source>
        <dbReference type="PROSITE" id="PS51194"/>
    </source>
</evidence>
<keyword evidence="11" id="KW-0238">DNA-binding</keyword>
<dbReference type="InterPro" id="IPR010997">
    <property type="entry name" value="HRDC-like_sf"/>
</dbReference>
<evidence type="ECO:0000259" key="18">
    <source>
        <dbReference type="PROSITE" id="PS51192"/>
    </source>
</evidence>
<evidence type="ECO:0000256" key="14">
    <source>
        <dbReference type="ARBA" id="ARBA00023235"/>
    </source>
</evidence>
<dbReference type="GO" id="GO:0009378">
    <property type="term" value="F:four-way junction helicase activity"/>
    <property type="evidence" value="ECO:0007669"/>
    <property type="project" value="TreeGrafter"/>
</dbReference>
<keyword evidence="13" id="KW-0234">DNA repair</keyword>
<dbReference type="SMART" id="SM00341">
    <property type="entry name" value="HRDC"/>
    <property type="match status" value="1"/>
</dbReference>
<dbReference type="PROSITE" id="PS51194">
    <property type="entry name" value="HELICASE_CTER"/>
    <property type="match status" value="1"/>
</dbReference>
<dbReference type="GO" id="GO:0006281">
    <property type="term" value="P:DNA repair"/>
    <property type="evidence" value="ECO:0007669"/>
    <property type="project" value="UniProtKB-KW"/>
</dbReference>
<dbReference type="Pfam" id="PF00270">
    <property type="entry name" value="DEAD"/>
    <property type="match status" value="1"/>
</dbReference>
<evidence type="ECO:0000256" key="11">
    <source>
        <dbReference type="ARBA" id="ARBA00023125"/>
    </source>
</evidence>
<keyword evidence="14" id="KW-0413">Isomerase</keyword>
<dbReference type="NCBIfam" id="TIGR00614">
    <property type="entry name" value="recQ_fam"/>
    <property type="match status" value="1"/>
</dbReference>
<dbReference type="GO" id="GO:0006260">
    <property type="term" value="P:DNA replication"/>
    <property type="evidence" value="ECO:0007669"/>
    <property type="project" value="InterPro"/>
</dbReference>
<evidence type="ECO:0000256" key="8">
    <source>
        <dbReference type="ARBA" id="ARBA00022806"/>
    </source>
</evidence>
<keyword evidence="4" id="KW-0479">Metal-binding</keyword>
<dbReference type="GO" id="GO:0003677">
    <property type="term" value="F:DNA binding"/>
    <property type="evidence" value="ECO:0007669"/>
    <property type="project" value="UniProtKB-KW"/>
</dbReference>
<keyword evidence="5" id="KW-0547">Nucleotide-binding</keyword>
<dbReference type="InterPro" id="IPR032284">
    <property type="entry name" value="RecQ_Zn-bd"/>
</dbReference>